<dbReference type="SUPFAM" id="SSF55961">
    <property type="entry name" value="Bet v1-like"/>
    <property type="match status" value="1"/>
</dbReference>
<dbReference type="EMBL" id="CP053069">
    <property type="protein sequence ID" value="QJR11963.1"/>
    <property type="molecule type" value="Genomic_DNA"/>
</dbReference>
<dbReference type="InterPro" id="IPR023393">
    <property type="entry name" value="START-like_dom_sf"/>
</dbReference>
<comment type="similarity">
    <text evidence="1">Belongs to the AHA1 family.</text>
</comment>
<gene>
    <name evidence="4" type="ORF">DSM104443_03046</name>
</gene>
<feature type="chain" id="PRO_5026871674" description="Activator of Hsp90 ATPase homologue 1/2-like C-terminal domain-containing protein" evidence="2">
    <location>
        <begin position="24"/>
        <end position="188"/>
    </location>
</feature>
<sequence length="188" mass="20950">MNLTLASFAALLALGMVTTVSHAEERSLNKAAIIGAPVAEVWKAWTTSEGIQSFFAPEAHVEARPMGKFWIYFNPYAAPGLKGADDMIVLAVQEGKMISFTWNAPPHLPEARGQRTYVTVRMKALSDKETEVTLFHGGWGDGGQWDDTYKYFDGAWGRVLSNLQKRFTEQKPIDWAPFLERLKAQAAK</sequence>
<dbReference type="RefSeq" id="WP_171093745.1">
    <property type="nucleotide sequence ID" value="NZ_CP053069.1"/>
</dbReference>
<evidence type="ECO:0000256" key="1">
    <source>
        <dbReference type="ARBA" id="ARBA00006817"/>
    </source>
</evidence>
<evidence type="ECO:0000313" key="5">
    <source>
        <dbReference type="Proteomes" id="UP000501534"/>
    </source>
</evidence>
<evidence type="ECO:0000256" key="2">
    <source>
        <dbReference type="SAM" id="SignalP"/>
    </source>
</evidence>
<evidence type="ECO:0000259" key="3">
    <source>
        <dbReference type="Pfam" id="PF08327"/>
    </source>
</evidence>
<proteinExistence type="inferred from homology"/>
<accession>A0A6M4GZW4</accession>
<dbReference type="AlphaFoldDB" id="A0A6M4GZW4"/>
<evidence type="ECO:0000313" key="4">
    <source>
        <dbReference type="EMBL" id="QJR11963.1"/>
    </source>
</evidence>
<name>A0A6M4GZW4_9PROT</name>
<dbReference type="Pfam" id="PF08327">
    <property type="entry name" value="AHSA1"/>
    <property type="match status" value="1"/>
</dbReference>
<organism evidence="4 5">
    <name type="scientific">Usitatibacter rugosus</name>
    <dbReference type="NCBI Taxonomy" id="2732067"/>
    <lineage>
        <taxon>Bacteria</taxon>
        <taxon>Pseudomonadati</taxon>
        <taxon>Pseudomonadota</taxon>
        <taxon>Betaproteobacteria</taxon>
        <taxon>Nitrosomonadales</taxon>
        <taxon>Usitatibacteraceae</taxon>
        <taxon>Usitatibacter</taxon>
    </lineage>
</organism>
<dbReference type="InterPro" id="IPR013538">
    <property type="entry name" value="ASHA1/2-like_C"/>
</dbReference>
<dbReference type="Proteomes" id="UP000501534">
    <property type="component" value="Chromosome"/>
</dbReference>
<dbReference type="KEGG" id="uru:DSM104443_03046"/>
<keyword evidence="2" id="KW-0732">Signal</keyword>
<dbReference type="Gene3D" id="3.30.530.20">
    <property type="match status" value="1"/>
</dbReference>
<keyword evidence="5" id="KW-1185">Reference proteome</keyword>
<dbReference type="CDD" id="cd07814">
    <property type="entry name" value="SRPBCC_CalC_Aha1-like"/>
    <property type="match status" value="1"/>
</dbReference>
<feature type="signal peptide" evidence="2">
    <location>
        <begin position="1"/>
        <end position="23"/>
    </location>
</feature>
<reference evidence="4 5" key="1">
    <citation type="submission" date="2020-04" db="EMBL/GenBank/DDBJ databases">
        <title>Usitatibacter rugosus gen. nov., sp. nov. and Usitatibacter palustris sp. nov., novel members of Usitatibacteraceae fam. nov. within the order Nitrosomonadales isolated from soil.</title>
        <authorList>
            <person name="Huber K.J."/>
            <person name="Neumann-Schaal M."/>
            <person name="Geppert A."/>
            <person name="Luckner M."/>
            <person name="Wanner G."/>
            <person name="Overmann J."/>
        </authorList>
    </citation>
    <scope>NUCLEOTIDE SEQUENCE [LARGE SCALE GENOMIC DNA]</scope>
    <source>
        <strain evidence="4 5">0125_3</strain>
    </source>
</reference>
<protein>
    <recommendedName>
        <fullName evidence="3">Activator of Hsp90 ATPase homologue 1/2-like C-terminal domain-containing protein</fullName>
    </recommendedName>
</protein>
<feature type="domain" description="Activator of Hsp90 ATPase homologue 1/2-like C-terminal" evidence="3">
    <location>
        <begin position="36"/>
        <end position="166"/>
    </location>
</feature>